<keyword evidence="1" id="KW-0479">Metal-binding</keyword>
<dbReference type="SUPFAM" id="SSF57903">
    <property type="entry name" value="FYVE/PHD zinc finger"/>
    <property type="match status" value="1"/>
</dbReference>
<name>A0A8S4GCA6_PLUXY</name>
<dbReference type="EMBL" id="CAJHNJ030000411">
    <property type="protein sequence ID" value="CAG9137779.1"/>
    <property type="molecule type" value="Genomic_DNA"/>
</dbReference>
<dbReference type="GO" id="GO:0008270">
    <property type="term" value="F:zinc ion binding"/>
    <property type="evidence" value="ECO:0007669"/>
    <property type="project" value="UniProtKB-KW"/>
</dbReference>
<dbReference type="InterPro" id="IPR057251">
    <property type="entry name" value="FP_C"/>
</dbReference>
<accession>A0A8S4GCA6</accession>
<dbReference type="InterPro" id="IPR019787">
    <property type="entry name" value="Znf_PHD-finger"/>
</dbReference>
<dbReference type="PROSITE" id="PS01359">
    <property type="entry name" value="ZF_PHD_1"/>
    <property type="match status" value="1"/>
</dbReference>
<dbReference type="Gene3D" id="3.30.70.1820">
    <property type="entry name" value="L1 transposable element, RRM domain"/>
    <property type="match status" value="1"/>
</dbReference>
<evidence type="ECO:0000259" key="6">
    <source>
        <dbReference type="PROSITE" id="PS50016"/>
    </source>
</evidence>
<feature type="coiled-coil region" evidence="5">
    <location>
        <begin position="124"/>
        <end position="179"/>
    </location>
</feature>
<keyword evidence="3" id="KW-0862">Zinc</keyword>
<proteinExistence type="predicted"/>
<dbReference type="AlphaFoldDB" id="A0A8S4GCA6"/>
<dbReference type="Proteomes" id="UP000653454">
    <property type="component" value="Unassembled WGS sequence"/>
</dbReference>
<dbReference type="Gene3D" id="3.30.40.10">
    <property type="entry name" value="Zinc/RING finger domain, C3HC4 (zinc finger)"/>
    <property type="match status" value="1"/>
</dbReference>
<dbReference type="PROSITE" id="PS50016">
    <property type="entry name" value="ZF_PHD_2"/>
    <property type="match status" value="1"/>
</dbReference>
<evidence type="ECO:0000313" key="8">
    <source>
        <dbReference type="Proteomes" id="UP000653454"/>
    </source>
</evidence>
<evidence type="ECO:0000256" key="4">
    <source>
        <dbReference type="PROSITE-ProRule" id="PRU00146"/>
    </source>
</evidence>
<dbReference type="InterPro" id="IPR013083">
    <property type="entry name" value="Znf_RING/FYVE/PHD"/>
</dbReference>
<reference evidence="7" key="1">
    <citation type="submission" date="2020-11" db="EMBL/GenBank/DDBJ databases">
        <authorList>
            <person name="Whiteford S."/>
        </authorList>
    </citation>
    <scope>NUCLEOTIDE SEQUENCE</scope>
</reference>
<dbReference type="InterPro" id="IPR011011">
    <property type="entry name" value="Znf_FYVE_PHD"/>
</dbReference>
<gene>
    <name evidence="7" type="ORF">PLXY2_LOCUS16031</name>
</gene>
<dbReference type="InterPro" id="IPR001965">
    <property type="entry name" value="Znf_PHD"/>
</dbReference>
<dbReference type="InterPro" id="IPR019786">
    <property type="entry name" value="Zinc_finger_PHD-type_CS"/>
</dbReference>
<feature type="domain" description="PHD-type" evidence="6">
    <location>
        <begin position="2"/>
        <end position="57"/>
    </location>
</feature>
<comment type="caution">
    <text evidence="7">The sequence shown here is derived from an EMBL/GenBank/DDBJ whole genome shotgun (WGS) entry which is preliminary data.</text>
</comment>
<organism evidence="7 8">
    <name type="scientific">Plutella xylostella</name>
    <name type="common">Diamondback moth</name>
    <name type="synonym">Plutella maculipennis</name>
    <dbReference type="NCBI Taxonomy" id="51655"/>
    <lineage>
        <taxon>Eukaryota</taxon>
        <taxon>Metazoa</taxon>
        <taxon>Ecdysozoa</taxon>
        <taxon>Arthropoda</taxon>
        <taxon>Hexapoda</taxon>
        <taxon>Insecta</taxon>
        <taxon>Pterygota</taxon>
        <taxon>Neoptera</taxon>
        <taxon>Endopterygota</taxon>
        <taxon>Lepidoptera</taxon>
        <taxon>Glossata</taxon>
        <taxon>Ditrysia</taxon>
        <taxon>Yponomeutoidea</taxon>
        <taxon>Plutellidae</taxon>
        <taxon>Plutella</taxon>
    </lineage>
</organism>
<keyword evidence="5" id="KW-0175">Coiled coil</keyword>
<protein>
    <submittedName>
        <fullName evidence="7">(diamondback moth) hypothetical protein</fullName>
    </submittedName>
</protein>
<keyword evidence="8" id="KW-1185">Reference proteome</keyword>
<dbReference type="Pfam" id="PF00628">
    <property type="entry name" value="PHD"/>
    <property type="match status" value="1"/>
</dbReference>
<evidence type="ECO:0000256" key="5">
    <source>
        <dbReference type="SAM" id="Coils"/>
    </source>
</evidence>
<evidence type="ECO:0000256" key="1">
    <source>
        <dbReference type="ARBA" id="ARBA00022723"/>
    </source>
</evidence>
<evidence type="ECO:0000313" key="7">
    <source>
        <dbReference type="EMBL" id="CAG9137779.1"/>
    </source>
</evidence>
<dbReference type="SMART" id="SM00249">
    <property type="entry name" value="PHD"/>
    <property type="match status" value="1"/>
</dbReference>
<dbReference type="Pfam" id="PF25298">
    <property type="entry name" value="Baculo_FP_2nd"/>
    <property type="match status" value="1"/>
</dbReference>
<evidence type="ECO:0000256" key="2">
    <source>
        <dbReference type="ARBA" id="ARBA00022771"/>
    </source>
</evidence>
<evidence type="ECO:0000256" key="3">
    <source>
        <dbReference type="ARBA" id="ARBA00022833"/>
    </source>
</evidence>
<sequence>MTKICLACNVDINIIKENHIDCSKCKNSYHNQCVGVPVAKTQKAAQPTWICPSCNIKQPRGDNSNTPVQQNEKVTLRSKLREARASAPAPTSPCRQCGTQEELINTIRNEIREAMRDDLTGIINTCLKSQLKQLRDEINDVKDSISFTNAMFDEFKAEVVSAKNSIQQVQKENDNLRASTCTLLQRVNQLEQLNRMSNLELQCVPEVKGENALTYVTQLGHIINCKVQESDISYCSRTAKANPQSSRPRSILVKFHSSRTRDSYLNAASKYNKDNPNDKLNTALLGMALEKRSPVYVVEHLTPDTKSLHSAARLKAKELGWKFTWVKNGRVLMRKSENSDYVLVRDITMVNNLK</sequence>
<keyword evidence="2 4" id="KW-0863">Zinc-finger</keyword>